<keyword evidence="2" id="KW-0808">Transferase</keyword>
<reference evidence="9" key="1">
    <citation type="journal article" date="2014" name="Proc. Natl. Acad. Sci. U.S.A.">
        <title>Extensive sampling of basidiomycete genomes demonstrates inadequacy of the white-rot/brown-rot paradigm for wood decay fungi.</title>
        <authorList>
            <person name="Riley R."/>
            <person name="Salamov A.A."/>
            <person name="Brown D.W."/>
            <person name="Nagy L.G."/>
            <person name="Floudas D."/>
            <person name="Held B.W."/>
            <person name="Levasseur A."/>
            <person name="Lombard V."/>
            <person name="Morin E."/>
            <person name="Otillar R."/>
            <person name="Lindquist E.A."/>
            <person name="Sun H."/>
            <person name="LaButti K.M."/>
            <person name="Schmutz J."/>
            <person name="Jabbour D."/>
            <person name="Luo H."/>
            <person name="Baker S.E."/>
            <person name="Pisabarro A.G."/>
            <person name="Walton J.D."/>
            <person name="Blanchette R.A."/>
            <person name="Henrissat B."/>
            <person name="Martin F."/>
            <person name="Cullen D."/>
            <person name="Hibbett D.S."/>
            <person name="Grigoriev I.V."/>
        </authorList>
    </citation>
    <scope>NUCLEOTIDE SEQUENCE [LARGE SCALE GENOMIC DNA]</scope>
    <source>
        <strain evidence="9">CBS 339.88</strain>
    </source>
</reference>
<evidence type="ECO:0000256" key="1">
    <source>
        <dbReference type="ARBA" id="ARBA00022527"/>
    </source>
</evidence>
<dbReference type="GO" id="GO:0004674">
    <property type="term" value="F:protein serine/threonine kinase activity"/>
    <property type="evidence" value="ECO:0007669"/>
    <property type="project" value="UniProtKB-KW"/>
</dbReference>
<dbReference type="InterPro" id="IPR017441">
    <property type="entry name" value="Protein_kinase_ATP_BS"/>
</dbReference>
<dbReference type="PANTHER" id="PTHR45646:SF11">
    <property type="entry name" value="SERINE_THREONINE-PROTEIN KINASE DOA"/>
    <property type="match status" value="1"/>
</dbReference>
<evidence type="ECO:0000259" key="7">
    <source>
        <dbReference type="PROSITE" id="PS50011"/>
    </source>
</evidence>
<dbReference type="Gene3D" id="1.10.510.10">
    <property type="entry name" value="Transferase(Phosphotransferase) domain 1"/>
    <property type="match status" value="1"/>
</dbReference>
<dbReference type="SUPFAM" id="SSF56112">
    <property type="entry name" value="Protein kinase-like (PK-like)"/>
    <property type="match status" value="1"/>
</dbReference>
<dbReference type="OrthoDB" id="5979581at2759"/>
<dbReference type="InterPro" id="IPR051175">
    <property type="entry name" value="CLK_kinases"/>
</dbReference>
<dbReference type="GO" id="GO:0005524">
    <property type="term" value="F:ATP binding"/>
    <property type="evidence" value="ECO:0007669"/>
    <property type="project" value="UniProtKB-UniRule"/>
</dbReference>
<dbReference type="AlphaFoldDB" id="A0A067TE57"/>
<protein>
    <recommendedName>
        <fullName evidence="7">Protein kinase domain-containing protein</fullName>
    </recommendedName>
</protein>
<dbReference type="Pfam" id="PF00069">
    <property type="entry name" value="Pkinase"/>
    <property type="match status" value="2"/>
</dbReference>
<evidence type="ECO:0000313" key="9">
    <source>
        <dbReference type="Proteomes" id="UP000027222"/>
    </source>
</evidence>
<evidence type="ECO:0000256" key="6">
    <source>
        <dbReference type="PROSITE-ProRule" id="PRU10141"/>
    </source>
</evidence>
<dbReference type="STRING" id="685588.A0A067TE57"/>
<keyword evidence="3 6" id="KW-0547">Nucleotide-binding</keyword>
<evidence type="ECO:0000256" key="2">
    <source>
        <dbReference type="ARBA" id="ARBA00022679"/>
    </source>
</evidence>
<organism evidence="8 9">
    <name type="scientific">Galerina marginata (strain CBS 339.88)</name>
    <dbReference type="NCBI Taxonomy" id="685588"/>
    <lineage>
        <taxon>Eukaryota</taxon>
        <taxon>Fungi</taxon>
        <taxon>Dikarya</taxon>
        <taxon>Basidiomycota</taxon>
        <taxon>Agaricomycotina</taxon>
        <taxon>Agaricomycetes</taxon>
        <taxon>Agaricomycetidae</taxon>
        <taxon>Agaricales</taxon>
        <taxon>Agaricineae</taxon>
        <taxon>Strophariaceae</taxon>
        <taxon>Galerina</taxon>
    </lineage>
</organism>
<dbReference type="InterPro" id="IPR000719">
    <property type="entry name" value="Prot_kinase_dom"/>
</dbReference>
<dbReference type="PANTHER" id="PTHR45646">
    <property type="entry name" value="SERINE/THREONINE-PROTEIN KINASE DOA-RELATED"/>
    <property type="match status" value="1"/>
</dbReference>
<dbReference type="PROSITE" id="PS00107">
    <property type="entry name" value="PROTEIN_KINASE_ATP"/>
    <property type="match status" value="1"/>
</dbReference>
<keyword evidence="1" id="KW-0723">Serine/threonine-protein kinase</keyword>
<dbReference type="Gene3D" id="3.30.200.20">
    <property type="entry name" value="Phosphorylase Kinase, domain 1"/>
    <property type="match status" value="1"/>
</dbReference>
<dbReference type="InterPro" id="IPR011009">
    <property type="entry name" value="Kinase-like_dom_sf"/>
</dbReference>
<keyword evidence="5 6" id="KW-0067">ATP-binding</keyword>
<dbReference type="Proteomes" id="UP000027222">
    <property type="component" value="Unassembled WGS sequence"/>
</dbReference>
<evidence type="ECO:0000256" key="5">
    <source>
        <dbReference type="ARBA" id="ARBA00022840"/>
    </source>
</evidence>
<gene>
    <name evidence="8" type="ORF">GALMADRAFT_246586</name>
</gene>
<dbReference type="EMBL" id="KL142377">
    <property type="protein sequence ID" value="KDR77273.1"/>
    <property type="molecule type" value="Genomic_DNA"/>
</dbReference>
<accession>A0A067TE57</accession>
<evidence type="ECO:0000313" key="8">
    <source>
        <dbReference type="EMBL" id="KDR77273.1"/>
    </source>
</evidence>
<dbReference type="SMART" id="SM00220">
    <property type="entry name" value="S_TKc"/>
    <property type="match status" value="1"/>
</dbReference>
<sequence length="487" mass="54925">MHRIRMFSIFRPTRNCSPFRRRPLLRTFSAIAQPRFGYPRLDDIENLEQYCPGGYHPVSIGDAFAGGRYLVVHKLGFGGSSTIWLAQDQHIQEQLGNLVALKIMSAEQSSNRSSEIADLYIPQELHKFYVDHPLRETLYVVKDYFWQKGPNGSHLCLVSQFSGPSIRSVVECDSSGRVSGCRRFRGDLARRLAKQVAGAVELMHSAGIVHGDLTTSNILFQVSDEVQKWSANYVYQTLGSPEMDEVQTLDGSPPSPFAPQQCIAPIDISLLSSPWFLKEDVILIDFGQSFFANRRPPDHTPATVFHYLSPEGFFDSEVSFPSDVWALACAIFEIRAGTPLFDPFLSSRDLILKQVVETLGKFPEPWWGEWMARKTWFDEAGIPNPVEEDQEGISFPVVKTHVRQKLADIGAQDDNSYMNAGAMMERTGTRLGEAEVNLLGDLLEKMLRYRPEDRISIMEVVRHPWFAYVEEPSSTESKQHLGLGGCL</sequence>
<dbReference type="GO" id="GO:0005634">
    <property type="term" value="C:nucleus"/>
    <property type="evidence" value="ECO:0007669"/>
    <property type="project" value="TreeGrafter"/>
</dbReference>
<feature type="binding site" evidence="6">
    <location>
        <position position="102"/>
    </location>
    <ligand>
        <name>ATP</name>
        <dbReference type="ChEBI" id="CHEBI:30616"/>
    </ligand>
</feature>
<keyword evidence="9" id="KW-1185">Reference proteome</keyword>
<dbReference type="InterPro" id="IPR008266">
    <property type="entry name" value="Tyr_kinase_AS"/>
</dbReference>
<dbReference type="HOGENOM" id="CLU_000288_81_2_1"/>
<proteinExistence type="predicted"/>
<evidence type="ECO:0000256" key="3">
    <source>
        <dbReference type="ARBA" id="ARBA00022741"/>
    </source>
</evidence>
<keyword evidence="4" id="KW-0418">Kinase</keyword>
<dbReference type="PROSITE" id="PS50011">
    <property type="entry name" value="PROTEIN_KINASE_DOM"/>
    <property type="match status" value="1"/>
</dbReference>
<name>A0A067TE57_GALM3</name>
<feature type="domain" description="Protein kinase" evidence="7">
    <location>
        <begin position="69"/>
        <end position="466"/>
    </location>
</feature>
<dbReference type="GO" id="GO:0043484">
    <property type="term" value="P:regulation of RNA splicing"/>
    <property type="evidence" value="ECO:0007669"/>
    <property type="project" value="TreeGrafter"/>
</dbReference>
<evidence type="ECO:0000256" key="4">
    <source>
        <dbReference type="ARBA" id="ARBA00022777"/>
    </source>
</evidence>
<dbReference type="PROSITE" id="PS00109">
    <property type="entry name" value="PROTEIN_KINASE_TYR"/>
    <property type="match status" value="1"/>
</dbReference>